<dbReference type="Pfam" id="PF07010">
    <property type="entry name" value="Endomucin"/>
    <property type="match status" value="1"/>
</dbReference>
<dbReference type="FunCoup" id="A0A671DN78">
    <property type="interactions" value="98"/>
</dbReference>
<evidence type="ECO:0000313" key="4">
    <source>
        <dbReference type="Ensembl" id="ENSRFEP00010002611.1"/>
    </source>
</evidence>
<dbReference type="GO" id="GO:0030246">
    <property type="term" value="F:carbohydrate binding"/>
    <property type="evidence" value="ECO:0007669"/>
    <property type="project" value="Ensembl"/>
</dbReference>
<keyword evidence="2" id="KW-0812">Transmembrane</keyword>
<dbReference type="GO" id="GO:0030155">
    <property type="term" value="P:regulation of cell adhesion"/>
    <property type="evidence" value="ECO:0007669"/>
    <property type="project" value="Ensembl"/>
</dbReference>
<dbReference type="OrthoDB" id="9632909at2759"/>
<accession>A0A671DN78</accession>
<dbReference type="RefSeq" id="XP_032962490.1">
    <property type="nucleotide sequence ID" value="XM_033106599.1"/>
</dbReference>
<feature type="region of interest" description="Disordered" evidence="1">
    <location>
        <begin position="28"/>
        <end position="95"/>
    </location>
</feature>
<keyword evidence="2" id="KW-0472">Membrane</keyword>
<dbReference type="CTD" id="51705"/>
<dbReference type="GeneTree" id="ENSGT00390000012139"/>
<dbReference type="GO" id="GO:0005886">
    <property type="term" value="C:plasma membrane"/>
    <property type="evidence" value="ECO:0007669"/>
    <property type="project" value="Ensembl"/>
</dbReference>
<dbReference type="Ensembl" id="ENSRFET00010002874.1">
    <property type="protein sequence ID" value="ENSRFEP00010002611.1"/>
    <property type="gene ID" value="ENSRFEG00010001872.1"/>
</dbReference>
<evidence type="ECO:0000256" key="3">
    <source>
        <dbReference type="SAM" id="SignalP"/>
    </source>
</evidence>
<dbReference type="GeneID" id="117022498"/>
<dbReference type="PANTHER" id="PTHR15869">
    <property type="entry name" value="ENDOMUCIN-RELATED"/>
    <property type="match status" value="1"/>
</dbReference>
<reference evidence="4" key="4">
    <citation type="submission" date="2025-08" db="UniProtKB">
        <authorList>
            <consortium name="Ensembl"/>
        </authorList>
    </citation>
    <scope>IDENTIFICATION</scope>
</reference>
<dbReference type="AlphaFoldDB" id="A0A671DN78"/>
<keyword evidence="5" id="KW-1185">Reference proteome</keyword>
<feature type="compositionally biased region" description="Polar residues" evidence="1">
    <location>
        <begin position="35"/>
        <end position="67"/>
    </location>
</feature>
<sequence length="266" mass="28295">MKLLQVTILCLLSSLCSSDNDIDNQHLITPGPPKSISTAETFVPTTKPTSSPNLTKSTSLIGTTNMESSQTLPLTTHSSLTTTAKGEGAKTSGATKNEFNTTKETMTDHLFSNVVSTSQSFQHKTENQNSIKTTKRPVTSSQPDVSPSATSISPSVPTAIIGNISQSQGTENAKNVSSSSTSPSYSSIILPVVIALIVITLSAFALVGLYRMCRKTDPGTPENGNEQPQSDKESVKLLTVKTISHECGLIFSFNAPGVERDKAMWN</sequence>
<feature type="transmembrane region" description="Helical" evidence="2">
    <location>
        <begin position="188"/>
        <end position="210"/>
    </location>
</feature>
<feature type="compositionally biased region" description="Low complexity" evidence="1">
    <location>
        <begin position="68"/>
        <end position="83"/>
    </location>
</feature>
<evidence type="ECO:0000313" key="5">
    <source>
        <dbReference type="Proteomes" id="UP000472240"/>
    </source>
</evidence>
<gene>
    <name evidence="4" type="primary">EMCN</name>
</gene>
<keyword evidence="3" id="KW-0732">Signal</keyword>
<evidence type="ECO:0000256" key="1">
    <source>
        <dbReference type="SAM" id="MobiDB-lite"/>
    </source>
</evidence>
<evidence type="ECO:0000256" key="2">
    <source>
        <dbReference type="SAM" id="Phobius"/>
    </source>
</evidence>
<dbReference type="KEGG" id="rfq:117022498"/>
<organism evidence="4 5">
    <name type="scientific">Rhinolophus ferrumequinum</name>
    <name type="common">Greater horseshoe bat</name>
    <dbReference type="NCBI Taxonomy" id="59479"/>
    <lineage>
        <taxon>Eukaryota</taxon>
        <taxon>Metazoa</taxon>
        <taxon>Chordata</taxon>
        <taxon>Craniata</taxon>
        <taxon>Vertebrata</taxon>
        <taxon>Euteleostomi</taxon>
        <taxon>Mammalia</taxon>
        <taxon>Eutheria</taxon>
        <taxon>Laurasiatheria</taxon>
        <taxon>Chiroptera</taxon>
        <taxon>Yinpterochiroptera</taxon>
        <taxon>Rhinolophoidea</taxon>
        <taxon>Rhinolophidae</taxon>
        <taxon>Rhinolophinae</taxon>
        <taxon>Rhinolophus</taxon>
    </lineage>
</organism>
<dbReference type="Proteomes" id="UP000472240">
    <property type="component" value="Chromosome 5"/>
</dbReference>
<dbReference type="OMA" id="ISQFQGT"/>
<reference evidence="4 5" key="1">
    <citation type="journal article" date="2015" name="Annu Rev Anim Biosci">
        <title>The Genome 10K Project: a way forward.</title>
        <authorList>
            <person name="Koepfli K.P."/>
            <person name="Paten B."/>
            <person name="O'Brien S.J."/>
            <person name="Koepfli K.P."/>
            <person name="Paten B."/>
            <person name="Antunes A."/>
            <person name="Belov K."/>
            <person name="Bustamante C."/>
            <person name="Castoe T.A."/>
            <person name="Clawson H."/>
            <person name="Crawford A.J."/>
            <person name="Diekhans M."/>
            <person name="Distel D."/>
            <person name="Durbin R."/>
            <person name="Earl D."/>
            <person name="Fujita M.K."/>
            <person name="Gamble T."/>
            <person name="Georges A."/>
            <person name="Gemmell N."/>
            <person name="Gilbert M.T."/>
            <person name="Graves J.M."/>
            <person name="Green R.E."/>
            <person name="Hickey G."/>
            <person name="Jarvis E.D."/>
            <person name="Johnson W."/>
            <person name="Komissarov A."/>
            <person name="Korf I."/>
            <person name="Kuhn R."/>
            <person name="Larkin D.M."/>
            <person name="Lewin H."/>
            <person name="Lopez J.V."/>
            <person name="Ma J."/>
            <person name="Marques-Bonet T."/>
            <person name="Miller W."/>
            <person name="Murphy R."/>
            <person name="Pevzner P."/>
            <person name="Shapiro B."/>
            <person name="Steiner C."/>
            <person name="Tamazian G."/>
            <person name="Venkatesh B."/>
            <person name="Wang J."/>
            <person name="Wayne R."/>
            <person name="Wiley E."/>
            <person name="Yang H."/>
            <person name="Zhang G."/>
            <person name="Haussler D."/>
            <person name="Ryder O."/>
            <person name="O'Brien S.J."/>
        </authorList>
    </citation>
    <scope>NUCLEOTIDE SEQUENCE</scope>
</reference>
<feature type="region of interest" description="Disordered" evidence="1">
    <location>
        <begin position="117"/>
        <end position="157"/>
    </location>
</feature>
<reference evidence="5" key="3">
    <citation type="submission" date="2018-12" db="EMBL/GenBank/DDBJ databases">
        <title>G10K-VGP greater horseshoe bat female genome, primary haplotype.</title>
        <authorList>
            <person name="Teeling E."/>
            <person name="Myers G."/>
            <person name="Vernes S."/>
            <person name="Pippel M."/>
            <person name="Winkler S."/>
            <person name="Fedrigo O."/>
            <person name="Rhie A."/>
            <person name="Koren S."/>
            <person name="Phillippy A."/>
            <person name="Lewin H."/>
            <person name="Damas J."/>
            <person name="Howe K."/>
            <person name="Mountcastle J."/>
            <person name="Jarvis E.D."/>
        </authorList>
    </citation>
    <scope>NUCLEOTIDE SEQUENCE [LARGE SCALE GENOMIC DNA]</scope>
</reference>
<reference evidence="4" key="5">
    <citation type="submission" date="2025-09" db="UniProtKB">
        <authorList>
            <consortium name="Ensembl"/>
        </authorList>
    </citation>
    <scope>IDENTIFICATION</scope>
</reference>
<reference evidence="4 5" key="2">
    <citation type="journal article" date="2018" name="Annu Rev Anim Biosci">
        <title>Bat Biology, Genomes, and the Bat1K Project: To Generate Chromosome-Level Genomes for All Living Bat Species.</title>
        <authorList>
            <person name="Teeling E.C."/>
            <person name="Vernes S.C."/>
            <person name="Davalos L.M."/>
            <person name="Ray D.A."/>
            <person name="Gilbert M.T.P."/>
            <person name="Myers E."/>
        </authorList>
    </citation>
    <scope>NUCLEOTIDE SEQUENCE</scope>
</reference>
<feature type="signal peptide" evidence="3">
    <location>
        <begin position="1"/>
        <end position="18"/>
    </location>
</feature>
<dbReference type="GO" id="GO:0098609">
    <property type="term" value="P:cell-cell adhesion"/>
    <property type="evidence" value="ECO:0007669"/>
    <property type="project" value="Ensembl"/>
</dbReference>
<protein>
    <submittedName>
        <fullName evidence="4">Endomucin</fullName>
    </submittedName>
</protein>
<name>A0A671DN78_RHIFE</name>
<feature type="chain" id="PRO_5025506440" evidence="3">
    <location>
        <begin position="19"/>
        <end position="266"/>
    </location>
</feature>
<dbReference type="PANTHER" id="PTHR15869:SF0">
    <property type="entry name" value="ENDOMUCIN"/>
    <property type="match status" value="1"/>
</dbReference>
<dbReference type="GO" id="GO:0001525">
    <property type="term" value="P:angiogenesis"/>
    <property type="evidence" value="ECO:0007669"/>
    <property type="project" value="Ensembl"/>
</dbReference>
<proteinExistence type="predicted"/>
<keyword evidence="2" id="KW-1133">Transmembrane helix</keyword>
<feature type="compositionally biased region" description="Polar residues" evidence="1">
    <location>
        <begin position="117"/>
        <end position="156"/>
    </location>
</feature>
<dbReference type="InterPro" id="IPR010740">
    <property type="entry name" value="Endomucin"/>
</dbReference>
<dbReference type="InParanoid" id="A0A671DN78"/>